<dbReference type="Proteomes" id="UP000321635">
    <property type="component" value="Unassembled WGS sequence"/>
</dbReference>
<keyword evidence="3" id="KW-1185">Reference proteome</keyword>
<proteinExistence type="predicted"/>
<gene>
    <name evidence="2" type="ORF">ANI02nite_15280</name>
</gene>
<dbReference type="InterPro" id="IPR051531">
    <property type="entry name" value="N-acetyltransferase"/>
</dbReference>
<dbReference type="InterPro" id="IPR016181">
    <property type="entry name" value="Acyl_CoA_acyltransferase"/>
</dbReference>
<evidence type="ECO:0000259" key="1">
    <source>
        <dbReference type="PROSITE" id="PS51186"/>
    </source>
</evidence>
<sequence>MITSDRLLLRPHTPEDLEAILAVTTDAAVNQFIRGMPTTREEAWRRFLQHTGHWSLFGYGMFAVVERATGTVMGELGLANFHRGLSASFDGSPEAGWLLKGAFHGKGYASEAMSAVFRWFDETRSELRTVCIIDPDNASSIQLATRLGFNPFGASEYRGTTVTMFERQRPPLGREASHLSN</sequence>
<protein>
    <submittedName>
        <fullName evidence="2">N-acetyltransferase</fullName>
    </submittedName>
</protein>
<dbReference type="InterPro" id="IPR000182">
    <property type="entry name" value="GNAT_dom"/>
</dbReference>
<dbReference type="GO" id="GO:0016747">
    <property type="term" value="F:acyltransferase activity, transferring groups other than amino-acyl groups"/>
    <property type="evidence" value="ECO:0007669"/>
    <property type="project" value="InterPro"/>
</dbReference>
<evidence type="ECO:0000313" key="2">
    <source>
        <dbReference type="EMBL" id="GEN59644.1"/>
    </source>
</evidence>
<keyword evidence="2" id="KW-0808">Transferase</keyword>
<dbReference type="EMBL" id="BJYF01000007">
    <property type="protein sequence ID" value="GEN59644.1"/>
    <property type="molecule type" value="Genomic_DNA"/>
</dbReference>
<dbReference type="PROSITE" id="PS51186">
    <property type="entry name" value="GNAT"/>
    <property type="match status" value="1"/>
</dbReference>
<dbReference type="Gene3D" id="3.40.630.30">
    <property type="match status" value="1"/>
</dbReference>
<organism evidence="2 3">
    <name type="scientific">Acetobacter nitrogenifigens DSM 23921 = NBRC 105050</name>
    <dbReference type="NCBI Taxonomy" id="1120919"/>
    <lineage>
        <taxon>Bacteria</taxon>
        <taxon>Pseudomonadati</taxon>
        <taxon>Pseudomonadota</taxon>
        <taxon>Alphaproteobacteria</taxon>
        <taxon>Acetobacterales</taxon>
        <taxon>Acetobacteraceae</taxon>
        <taxon>Acetobacter</taxon>
    </lineage>
</organism>
<dbReference type="AlphaFoldDB" id="A0A511X9M2"/>
<dbReference type="STRING" id="1120919.GCA_000429165_01253"/>
<evidence type="ECO:0000313" key="3">
    <source>
        <dbReference type="Proteomes" id="UP000321635"/>
    </source>
</evidence>
<reference evidence="2 3" key="1">
    <citation type="submission" date="2019-07" db="EMBL/GenBank/DDBJ databases">
        <title>Whole genome shotgun sequence of Acetobacter nitrogenifigens NBRC 105050.</title>
        <authorList>
            <person name="Hosoyama A."/>
            <person name="Uohara A."/>
            <person name="Ohji S."/>
            <person name="Ichikawa N."/>
        </authorList>
    </citation>
    <scope>NUCLEOTIDE SEQUENCE [LARGE SCALE GENOMIC DNA]</scope>
    <source>
        <strain evidence="2 3">NBRC 105050</strain>
    </source>
</reference>
<dbReference type="PANTHER" id="PTHR43792">
    <property type="entry name" value="GNAT FAMILY, PUTATIVE (AFU_ORTHOLOGUE AFUA_3G00765)-RELATED-RELATED"/>
    <property type="match status" value="1"/>
</dbReference>
<feature type="domain" description="N-acetyltransferase" evidence="1">
    <location>
        <begin position="7"/>
        <end position="169"/>
    </location>
</feature>
<accession>A0A511X9M2</accession>
<dbReference type="Pfam" id="PF13302">
    <property type="entry name" value="Acetyltransf_3"/>
    <property type="match status" value="1"/>
</dbReference>
<dbReference type="RefSeq" id="WP_026397347.1">
    <property type="nucleotide sequence ID" value="NZ_AUBI01000003.1"/>
</dbReference>
<comment type="caution">
    <text evidence="2">The sequence shown here is derived from an EMBL/GenBank/DDBJ whole genome shotgun (WGS) entry which is preliminary data.</text>
</comment>
<name>A0A511X9M2_9PROT</name>
<dbReference type="PANTHER" id="PTHR43792:SF16">
    <property type="entry name" value="N-ACETYLTRANSFERASE DOMAIN-CONTAINING PROTEIN"/>
    <property type="match status" value="1"/>
</dbReference>
<dbReference type="OrthoDB" id="6293260at2"/>
<dbReference type="SUPFAM" id="SSF55729">
    <property type="entry name" value="Acyl-CoA N-acyltransferases (Nat)"/>
    <property type="match status" value="1"/>
</dbReference>